<evidence type="ECO:0000256" key="2">
    <source>
        <dbReference type="ARBA" id="ARBA00023125"/>
    </source>
</evidence>
<dbReference type="Proteomes" id="UP000199072">
    <property type="component" value="Unassembled WGS sequence"/>
</dbReference>
<dbReference type="InterPro" id="IPR036388">
    <property type="entry name" value="WH-like_DNA-bd_sf"/>
</dbReference>
<dbReference type="GO" id="GO:0003677">
    <property type="term" value="F:DNA binding"/>
    <property type="evidence" value="ECO:0007669"/>
    <property type="project" value="UniProtKB-KW"/>
</dbReference>
<dbReference type="AlphaFoldDB" id="A0A1G7IIK9"/>
<dbReference type="SUPFAM" id="SSF46785">
    <property type="entry name" value="Winged helix' DNA-binding domain"/>
    <property type="match status" value="1"/>
</dbReference>
<dbReference type="InterPro" id="IPR000524">
    <property type="entry name" value="Tscrpt_reg_HTH_GntR"/>
</dbReference>
<evidence type="ECO:0000313" key="6">
    <source>
        <dbReference type="Proteomes" id="UP000199072"/>
    </source>
</evidence>
<dbReference type="InterPro" id="IPR036390">
    <property type="entry name" value="WH_DNA-bd_sf"/>
</dbReference>
<keyword evidence="2" id="KW-0238">DNA-binding</keyword>
<evidence type="ECO:0000256" key="3">
    <source>
        <dbReference type="ARBA" id="ARBA00023163"/>
    </source>
</evidence>
<evidence type="ECO:0000256" key="1">
    <source>
        <dbReference type="ARBA" id="ARBA00023015"/>
    </source>
</evidence>
<organism evidence="5 6">
    <name type="scientific">Mucilaginibacter pineti</name>
    <dbReference type="NCBI Taxonomy" id="1391627"/>
    <lineage>
        <taxon>Bacteria</taxon>
        <taxon>Pseudomonadati</taxon>
        <taxon>Bacteroidota</taxon>
        <taxon>Sphingobacteriia</taxon>
        <taxon>Sphingobacteriales</taxon>
        <taxon>Sphingobacteriaceae</taxon>
        <taxon>Mucilaginibacter</taxon>
    </lineage>
</organism>
<keyword evidence="3" id="KW-0804">Transcription</keyword>
<dbReference type="OrthoDB" id="9815017at2"/>
<dbReference type="GO" id="GO:0003700">
    <property type="term" value="F:DNA-binding transcription factor activity"/>
    <property type="evidence" value="ECO:0007669"/>
    <property type="project" value="InterPro"/>
</dbReference>
<evidence type="ECO:0000259" key="4">
    <source>
        <dbReference type="PROSITE" id="PS50949"/>
    </source>
</evidence>
<accession>A0A1G7IIK9</accession>
<sequence length="101" mass="11380">MKWRGTYIRIVEFSPLQPKPLQIAVAIAEAIQSGELLEGDYMPSLQDLADINGISVATTGAAYKLLKNKDIIGKDIARRYRVISRRRADAFMNRNQLKEST</sequence>
<gene>
    <name evidence="5" type="ORF">SAMN05216464_11343</name>
</gene>
<dbReference type="PROSITE" id="PS50949">
    <property type="entry name" value="HTH_GNTR"/>
    <property type="match status" value="1"/>
</dbReference>
<keyword evidence="6" id="KW-1185">Reference proteome</keyword>
<dbReference type="Pfam" id="PF00392">
    <property type="entry name" value="GntR"/>
    <property type="match status" value="1"/>
</dbReference>
<evidence type="ECO:0000313" key="5">
    <source>
        <dbReference type="EMBL" id="SDF12483.1"/>
    </source>
</evidence>
<protein>
    <submittedName>
        <fullName evidence="5">Regulatory protein, gntR family</fullName>
    </submittedName>
</protein>
<keyword evidence="1" id="KW-0805">Transcription regulation</keyword>
<proteinExistence type="predicted"/>
<feature type="domain" description="HTH gntR-type" evidence="4">
    <location>
        <begin position="17"/>
        <end position="85"/>
    </location>
</feature>
<name>A0A1G7IIK9_9SPHI</name>
<reference evidence="5 6" key="1">
    <citation type="submission" date="2016-10" db="EMBL/GenBank/DDBJ databases">
        <authorList>
            <person name="de Groot N.N."/>
        </authorList>
    </citation>
    <scope>NUCLEOTIDE SEQUENCE [LARGE SCALE GENOMIC DNA]</scope>
    <source>
        <strain evidence="5 6">47C3B</strain>
    </source>
</reference>
<dbReference type="RefSeq" id="WP_091153122.1">
    <property type="nucleotide sequence ID" value="NZ_FNAI01000013.1"/>
</dbReference>
<dbReference type="Gene3D" id="1.10.10.10">
    <property type="entry name" value="Winged helix-like DNA-binding domain superfamily/Winged helix DNA-binding domain"/>
    <property type="match status" value="1"/>
</dbReference>
<dbReference type="EMBL" id="FNAI01000013">
    <property type="protein sequence ID" value="SDF12483.1"/>
    <property type="molecule type" value="Genomic_DNA"/>
</dbReference>
<dbReference type="STRING" id="1391627.SAMN05216464_11343"/>